<keyword evidence="1" id="KW-0732">Signal</keyword>
<accession>A0A1I7KEU6</accession>
<keyword evidence="3" id="KW-1185">Reference proteome</keyword>
<evidence type="ECO:0008006" key="4">
    <source>
        <dbReference type="Google" id="ProtNLM"/>
    </source>
</evidence>
<dbReference type="EMBL" id="FPCA01000005">
    <property type="protein sequence ID" value="SFU95910.1"/>
    <property type="molecule type" value="Genomic_DNA"/>
</dbReference>
<name>A0A1I7KEU6_9BACT</name>
<dbReference type="RefSeq" id="WP_068838889.1">
    <property type="nucleotide sequence ID" value="NZ_BMXC01000006.1"/>
</dbReference>
<dbReference type="STRING" id="388950.GCA_001611675_02976"/>
<organism evidence="2 3">
    <name type="scientific">Pontibacter akesuensis</name>
    <dbReference type="NCBI Taxonomy" id="388950"/>
    <lineage>
        <taxon>Bacteria</taxon>
        <taxon>Pseudomonadati</taxon>
        <taxon>Bacteroidota</taxon>
        <taxon>Cytophagia</taxon>
        <taxon>Cytophagales</taxon>
        <taxon>Hymenobacteraceae</taxon>
        <taxon>Pontibacter</taxon>
    </lineage>
</organism>
<protein>
    <recommendedName>
        <fullName evidence="4">Auto-transporter adhesin head GIN domain-containing protein</fullName>
    </recommendedName>
</protein>
<evidence type="ECO:0000313" key="3">
    <source>
        <dbReference type="Proteomes" id="UP000182491"/>
    </source>
</evidence>
<reference evidence="3" key="1">
    <citation type="submission" date="2016-10" db="EMBL/GenBank/DDBJ databases">
        <authorList>
            <person name="Varghese N."/>
        </authorList>
    </citation>
    <scope>NUCLEOTIDE SEQUENCE [LARGE SCALE GENOMIC DNA]</scope>
    <source>
        <strain evidence="3">DSM 18820</strain>
    </source>
</reference>
<evidence type="ECO:0000313" key="2">
    <source>
        <dbReference type="EMBL" id="SFU95910.1"/>
    </source>
</evidence>
<dbReference type="OrthoDB" id="850138at2"/>
<dbReference type="Proteomes" id="UP000182491">
    <property type="component" value="Unassembled WGS sequence"/>
</dbReference>
<gene>
    <name evidence="2" type="ORF">SAMN04487941_3640</name>
</gene>
<feature type="chain" id="PRO_5010198765" description="Auto-transporter adhesin head GIN domain-containing protein" evidence="1">
    <location>
        <begin position="22"/>
        <end position="248"/>
    </location>
</feature>
<sequence length="248" mass="27516">MKASSKFVLTAVLFFVATAVAYNTVLTAEYRKGEYKDPYLNYSDLNLKGFTDVAISGAHNMRFKVIQGEHKVYVHKNAAAYVQVKQDGNRLIVRTVLPEKVNYQSNIYQVVIAVPELKSLQTDAAYTSNGEEVIIDNAMELFTGYSGVSVVLEDLEVDSLSLTQDHGSKVTLKNNRINALHATVGMKSNSYSILELYSSNKIANADLQIQNRSELVMQDLRIPNLNYTFSERAKATMTGASLASVLKK</sequence>
<proteinExistence type="predicted"/>
<dbReference type="AlphaFoldDB" id="A0A1I7KEU6"/>
<evidence type="ECO:0000256" key="1">
    <source>
        <dbReference type="SAM" id="SignalP"/>
    </source>
</evidence>
<feature type="signal peptide" evidence="1">
    <location>
        <begin position="1"/>
        <end position="21"/>
    </location>
</feature>
<dbReference type="Gene3D" id="2.160.20.120">
    <property type="match status" value="1"/>
</dbReference>